<dbReference type="Proteomes" id="UP000000272">
    <property type="component" value="Chromosome"/>
</dbReference>
<dbReference type="HOGENOM" id="CLU_3030984_0_0_9"/>
<evidence type="ECO:0000313" key="1">
    <source>
        <dbReference type="EMBL" id="ADL08912.1"/>
    </source>
</evidence>
<protein>
    <submittedName>
        <fullName evidence="1">Uncharacterized protein</fullName>
    </submittedName>
</protein>
<dbReference type="RefSeq" id="WP_013276920.1">
    <property type="nucleotide sequence ID" value="NC_014377.1"/>
</dbReference>
<sequence length="55" mass="6170">MNNPFKERCISTILGITEDTEVIRRIKAFNGCRYPAAKDTVRYEKKPAALGRGLG</sequence>
<name>D9S133_THEOJ</name>
<gene>
    <name evidence="1" type="ordered locus">Toce_2200</name>
</gene>
<dbReference type="AlphaFoldDB" id="D9S133"/>
<dbReference type="KEGG" id="toc:Toce_2200"/>
<keyword evidence="2" id="KW-1185">Reference proteome</keyword>
<organism evidence="1 2">
    <name type="scientific">Thermosediminibacter oceani (strain ATCC BAA-1034 / DSM 16646 / JW/IW-1228P)</name>
    <dbReference type="NCBI Taxonomy" id="555079"/>
    <lineage>
        <taxon>Bacteria</taxon>
        <taxon>Bacillati</taxon>
        <taxon>Bacillota</taxon>
        <taxon>Clostridia</taxon>
        <taxon>Thermosediminibacterales</taxon>
        <taxon>Thermosediminibacteraceae</taxon>
        <taxon>Thermosediminibacter</taxon>
    </lineage>
</organism>
<reference evidence="1 2" key="1">
    <citation type="journal article" date="2010" name="Stand. Genomic Sci.">
        <title>Complete genome sequence of Thermosediminibacter oceani type strain (JW/IW-1228P).</title>
        <authorList>
            <person name="Pitluck S."/>
            <person name="Yasawong M."/>
            <person name="Munk C."/>
            <person name="Nolan M."/>
            <person name="Lapidus A."/>
            <person name="Lucas S."/>
            <person name="Glavina Del Rio T."/>
            <person name="Tice H."/>
            <person name="Cheng J.F."/>
            <person name="Bruce D."/>
            <person name="Detter C."/>
            <person name="Tapia R."/>
            <person name="Han C."/>
            <person name="Goodwin L."/>
            <person name="Liolios K."/>
            <person name="Ivanova N."/>
            <person name="Mavromatis K."/>
            <person name="Mikhailova N."/>
            <person name="Pati A."/>
            <person name="Chen A."/>
            <person name="Palaniappan K."/>
            <person name="Land M."/>
            <person name="Hauser L."/>
            <person name="Chang Y.J."/>
            <person name="Jeffries C.D."/>
            <person name="Rohde M."/>
            <person name="Spring S."/>
            <person name="Sikorski J."/>
            <person name="Goker M."/>
            <person name="Woyke T."/>
            <person name="Bristow J."/>
            <person name="Eisen J.A."/>
            <person name="Markowitz V."/>
            <person name="Hugenholtz P."/>
            <person name="Kyrpides N.C."/>
            <person name="Klenk H.P."/>
        </authorList>
    </citation>
    <scope>NUCLEOTIDE SEQUENCE [LARGE SCALE GENOMIC DNA]</scope>
    <source>
        <strain evidence="2">ATCC BAA-1034 / DSM 16646 / JW/IW-1228P</strain>
    </source>
</reference>
<proteinExistence type="predicted"/>
<dbReference type="EMBL" id="CP002131">
    <property type="protein sequence ID" value="ADL08912.1"/>
    <property type="molecule type" value="Genomic_DNA"/>
</dbReference>
<accession>D9S133</accession>
<evidence type="ECO:0000313" key="2">
    <source>
        <dbReference type="Proteomes" id="UP000000272"/>
    </source>
</evidence>